<evidence type="ECO:0000259" key="1">
    <source>
        <dbReference type="Pfam" id="PF00534"/>
    </source>
</evidence>
<dbReference type="AlphaFoldDB" id="A0A0S6U731"/>
<gene>
    <name evidence="2" type="ORF">MTY_0122</name>
</gene>
<dbReference type="Gene3D" id="3.40.50.2000">
    <property type="entry name" value="Glycogen Phosphorylase B"/>
    <property type="match status" value="2"/>
</dbReference>
<protein>
    <submittedName>
        <fullName evidence="2">Glycosyltransferase</fullName>
    </submittedName>
</protein>
<dbReference type="EMBL" id="DF238840">
    <property type="protein sequence ID" value="GAF24794.1"/>
    <property type="molecule type" value="Genomic_DNA"/>
</dbReference>
<organism evidence="2">
    <name type="scientific">Moorella thermoacetica Y72</name>
    <dbReference type="NCBI Taxonomy" id="1325331"/>
    <lineage>
        <taxon>Bacteria</taxon>
        <taxon>Bacillati</taxon>
        <taxon>Bacillota</taxon>
        <taxon>Clostridia</taxon>
        <taxon>Neomoorellales</taxon>
        <taxon>Neomoorellaceae</taxon>
        <taxon>Neomoorella</taxon>
    </lineage>
</organism>
<keyword evidence="2" id="KW-0808">Transferase</keyword>
<dbReference type="Pfam" id="PF00534">
    <property type="entry name" value="Glycos_transf_1"/>
    <property type="match status" value="1"/>
</dbReference>
<dbReference type="RefSeq" id="WP_025772988.1">
    <property type="nucleotide sequence ID" value="NZ_DF238840.1"/>
</dbReference>
<dbReference type="InterPro" id="IPR001296">
    <property type="entry name" value="Glyco_trans_1"/>
</dbReference>
<feature type="domain" description="Glycosyl transferase family 1" evidence="1">
    <location>
        <begin position="180"/>
        <end position="340"/>
    </location>
</feature>
<dbReference type="CDD" id="cd03801">
    <property type="entry name" value="GT4_PimA-like"/>
    <property type="match status" value="1"/>
</dbReference>
<dbReference type="PANTHER" id="PTHR12526">
    <property type="entry name" value="GLYCOSYLTRANSFERASE"/>
    <property type="match status" value="1"/>
</dbReference>
<name>A0A0S6U731_NEOTH</name>
<accession>A0A0S6U731</accession>
<dbReference type="SUPFAM" id="SSF53756">
    <property type="entry name" value="UDP-Glycosyltransferase/glycogen phosphorylase"/>
    <property type="match status" value="1"/>
</dbReference>
<dbReference type="Proteomes" id="UP000063718">
    <property type="component" value="Unassembled WGS sequence"/>
</dbReference>
<reference evidence="2" key="1">
    <citation type="journal article" date="2014" name="Gene">
        <title>Genome-guided analysis of transformation efficiency and carbon dioxide assimilation by Moorella thermoacetica Y72.</title>
        <authorList>
            <person name="Tsukahara K."/>
            <person name="Kita A."/>
            <person name="Nakashimada Y."/>
            <person name="Hoshino T."/>
            <person name="Murakami K."/>
        </authorList>
    </citation>
    <scope>NUCLEOTIDE SEQUENCE [LARGE SCALE GENOMIC DNA]</scope>
    <source>
        <strain evidence="2">Y72</strain>
    </source>
</reference>
<evidence type="ECO:0000313" key="2">
    <source>
        <dbReference type="EMBL" id="GAF24794.1"/>
    </source>
</evidence>
<proteinExistence type="predicted"/>
<sequence length="366" mass="41675">MEREIAIFTPNLLDWEGKKPVIGGLERYIRALAELLTDMGYAVSFHQNAHRDFQTTYLGWPVYGYQADPQHLNVTIERIEKSVPGRVLYSSILQQVYYRPGSICISHGVWWELPGSSPVLARAAYENHVAAALFQASLIISCDYNFLNVARAIYPDLAGRKIQVIPNFVDLERFYPREGSSRKGIRVLYPRRLSRERGFTLLQAVIPSLLAAYPELEFQFAIDTNTPRYLEAFHAWRQGEAHNERLLYCHPDFDAMPGVYADADIVVIPTIYSEGTSFSCLEAMAMGKAIIATNVGGLTNLIIDNYNGLFIHPTAEYLAQALRFLIEHPRERARLGKNAAATARVFDRKLWEARWRQFINKVYPLG</sequence>
<dbReference type="GO" id="GO:0016757">
    <property type="term" value="F:glycosyltransferase activity"/>
    <property type="evidence" value="ECO:0007669"/>
    <property type="project" value="InterPro"/>
</dbReference>